<dbReference type="SUPFAM" id="SSF56235">
    <property type="entry name" value="N-terminal nucleophile aminohydrolases (Ntn hydrolases)"/>
    <property type="match status" value="1"/>
</dbReference>
<feature type="domain" description="Glutamine amidotransferase type-2" evidence="1">
    <location>
        <begin position="2"/>
        <end position="196"/>
    </location>
</feature>
<reference evidence="2" key="1">
    <citation type="journal article" date="2015" name="Nature">
        <title>Complex archaea that bridge the gap between prokaryotes and eukaryotes.</title>
        <authorList>
            <person name="Spang A."/>
            <person name="Saw J.H."/>
            <person name="Jorgensen S.L."/>
            <person name="Zaremba-Niedzwiedzka K."/>
            <person name="Martijn J."/>
            <person name="Lind A.E."/>
            <person name="van Eijk R."/>
            <person name="Schleper C."/>
            <person name="Guy L."/>
            <person name="Ettema T.J."/>
        </authorList>
    </citation>
    <scope>NUCLEOTIDE SEQUENCE</scope>
</reference>
<evidence type="ECO:0000259" key="1">
    <source>
        <dbReference type="PROSITE" id="PS51278"/>
    </source>
</evidence>
<dbReference type="InterPro" id="IPR029055">
    <property type="entry name" value="Ntn_hydrolases_N"/>
</dbReference>
<organism evidence="2">
    <name type="scientific">marine sediment metagenome</name>
    <dbReference type="NCBI Taxonomy" id="412755"/>
    <lineage>
        <taxon>unclassified sequences</taxon>
        <taxon>metagenomes</taxon>
        <taxon>ecological metagenomes</taxon>
    </lineage>
</organism>
<dbReference type="PROSITE" id="PS51278">
    <property type="entry name" value="GATASE_TYPE_2"/>
    <property type="match status" value="1"/>
</dbReference>
<feature type="non-terminal residue" evidence="2">
    <location>
        <position position="196"/>
    </location>
</feature>
<gene>
    <name evidence="2" type="ORF">LCGC14_3131990</name>
</gene>
<dbReference type="CDD" id="cd00352">
    <property type="entry name" value="Gn_AT_II"/>
    <property type="match status" value="1"/>
</dbReference>
<protein>
    <recommendedName>
        <fullName evidence="1">Glutamine amidotransferase type-2 domain-containing protein</fullName>
    </recommendedName>
</protein>
<dbReference type="EMBL" id="LAZR01068382">
    <property type="protein sequence ID" value="KKK49740.1"/>
    <property type="molecule type" value="Genomic_DNA"/>
</dbReference>
<dbReference type="InterPro" id="IPR017932">
    <property type="entry name" value="GATase_2_dom"/>
</dbReference>
<proteinExistence type="predicted"/>
<sequence>MCGQVGIFGDITKQQEDFFRDLWQVDVLRGDDSSGVAFINSQNHVRVLKAVGTPYEVIYTKAFEKASRKNHLCILGHNRFATMGDVTEEMAHPHYIGSIVGTHNGTLRNRHKLPDKDKFESDSEQLFSAIDKQGLEDTWKKVDGAAAIVWWDRSNRTLNMIKNEERTLFFAYINGDKTGPTVVWASEVWMLEAMAG</sequence>
<accession>A0A0F8WN85</accession>
<name>A0A0F8WN85_9ZZZZ</name>
<dbReference type="Gene3D" id="3.60.20.10">
    <property type="entry name" value="Glutamine Phosphoribosylpyrophosphate, subunit 1, domain 1"/>
    <property type="match status" value="1"/>
</dbReference>
<evidence type="ECO:0000313" key="2">
    <source>
        <dbReference type="EMBL" id="KKK49740.1"/>
    </source>
</evidence>
<dbReference type="Pfam" id="PF13522">
    <property type="entry name" value="GATase_6"/>
    <property type="match status" value="1"/>
</dbReference>
<comment type="caution">
    <text evidence="2">The sequence shown here is derived from an EMBL/GenBank/DDBJ whole genome shotgun (WGS) entry which is preliminary data.</text>
</comment>
<dbReference type="AlphaFoldDB" id="A0A0F8WN85"/>